<gene>
    <name evidence="1" type="ORF">PACLA_8A078413</name>
</gene>
<dbReference type="Proteomes" id="UP001152795">
    <property type="component" value="Unassembled WGS sequence"/>
</dbReference>
<evidence type="ECO:0000313" key="1">
    <source>
        <dbReference type="EMBL" id="CAB3996215.1"/>
    </source>
</evidence>
<dbReference type="EMBL" id="CACRXK020002823">
    <property type="protein sequence ID" value="CAB3996215.1"/>
    <property type="molecule type" value="Genomic_DNA"/>
</dbReference>
<reference evidence="1" key="1">
    <citation type="submission" date="2020-04" db="EMBL/GenBank/DDBJ databases">
        <authorList>
            <person name="Alioto T."/>
            <person name="Alioto T."/>
            <person name="Gomez Garrido J."/>
        </authorList>
    </citation>
    <scope>NUCLEOTIDE SEQUENCE</scope>
    <source>
        <strain evidence="1">A484AB</strain>
    </source>
</reference>
<protein>
    <submittedName>
        <fullName evidence="1">Uncharacterized protein</fullName>
    </submittedName>
</protein>
<accession>A0A7D9I3G1</accession>
<proteinExistence type="predicted"/>
<organism evidence="1 2">
    <name type="scientific">Paramuricea clavata</name>
    <name type="common">Red gorgonian</name>
    <name type="synonym">Violescent sea-whip</name>
    <dbReference type="NCBI Taxonomy" id="317549"/>
    <lineage>
        <taxon>Eukaryota</taxon>
        <taxon>Metazoa</taxon>
        <taxon>Cnidaria</taxon>
        <taxon>Anthozoa</taxon>
        <taxon>Octocorallia</taxon>
        <taxon>Malacalcyonacea</taxon>
        <taxon>Plexauridae</taxon>
        <taxon>Paramuricea</taxon>
    </lineage>
</organism>
<comment type="caution">
    <text evidence="1">The sequence shown here is derived from an EMBL/GenBank/DDBJ whole genome shotgun (WGS) entry which is preliminary data.</text>
</comment>
<dbReference type="AlphaFoldDB" id="A0A7D9I3G1"/>
<name>A0A7D9I3G1_PARCT</name>
<sequence>MANNETKNVLGRWTKGTITNVKGNIIAMDNTAIQGITWCDRLLIQIYGNGDTNTDNVNNTRQKLPAYLLVNDLTQLKENVQFYFLWGDNTDAHTKVINTWWKIRHLDLYFNLFYKDVEEEEEV</sequence>
<evidence type="ECO:0000313" key="2">
    <source>
        <dbReference type="Proteomes" id="UP001152795"/>
    </source>
</evidence>
<keyword evidence="2" id="KW-1185">Reference proteome</keyword>